<dbReference type="AlphaFoldDB" id="A0A6A4HUH6"/>
<organism evidence="1 2">
    <name type="scientific">Gymnopus androsaceus JB14</name>
    <dbReference type="NCBI Taxonomy" id="1447944"/>
    <lineage>
        <taxon>Eukaryota</taxon>
        <taxon>Fungi</taxon>
        <taxon>Dikarya</taxon>
        <taxon>Basidiomycota</taxon>
        <taxon>Agaricomycotina</taxon>
        <taxon>Agaricomycetes</taxon>
        <taxon>Agaricomycetidae</taxon>
        <taxon>Agaricales</taxon>
        <taxon>Marasmiineae</taxon>
        <taxon>Omphalotaceae</taxon>
        <taxon>Gymnopus</taxon>
    </lineage>
</organism>
<evidence type="ECO:0000313" key="2">
    <source>
        <dbReference type="Proteomes" id="UP000799118"/>
    </source>
</evidence>
<evidence type="ECO:0000313" key="1">
    <source>
        <dbReference type="EMBL" id="KAE9402109.1"/>
    </source>
</evidence>
<dbReference type="PROSITE" id="PS51257">
    <property type="entry name" value="PROKAR_LIPOPROTEIN"/>
    <property type="match status" value="1"/>
</dbReference>
<name>A0A6A4HUH6_9AGAR</name>
<sequence length="71" mass="8045">MIGIKTAWPGDMMTRSLIHHLLIGQACEEELRPVLRKCVPYMQAEDTFKAFPAARIVDSLILQFVVSWISA</sequence>
<reference evidence="1" key="1">
    <citation type="journal article" date="2019" name="Environ. Microbiol.">
        <title>Fungal ecological strategies reflected in gene transcription - a case study of two litter decomposers.</title>
        <authorList>
            <person name="Barbi F."/>
            <person name="Kohler A."/>
            <person name="Barry K."/>
            <person name="Baskaran P."/>
            <person name="Daum C."/>
            <person name="Fauchery L."/>
            <person name="Ihrmark K."/>
            <person name="Kuo A."/>
            <person name="LaButti K."/>
            <person name="Lipzen A."/>
            <person name="Morin E."/>
            <person name="Grigoriev I.V."/>
            <person name="Henrissat B."/>
            <person name="Lindahl B."/>
            <person name="Martin F."/>
        </authorList>
    </citation>
    <scope>NUCLEOTIDE SEQUENCE</scope>
    <source>
        <strain evidence="1">JB14</strain>
    </source>
</reference>
<gene>
    <name evidence="1" type="ORF">BT96DRAFT_918446</name>
</gene>
<protein>
    <submittedName>
        <fullName evidence="1">Uncharacterized protein</fullName>
    </submittedName>
</protein>
<proteinExistence type="predicted"/>
<accession>A0A6A4HUH6</accession>
<dbReference type="EMBL" id="ML769438">
    <property type="protein sequence ID" value="KAE9402109.1"/>
    <property type="molecule type" value="Genomic_DNA"/>
</dbReference>
<keyword evidence="2" id="KW-1185">Reference proteome</keyword>
<dbReference type="Proteomes" id="UP000799118">
    <property type="component" value="Unassembled WGS sequence"/>
</dbReference>